<feature type="domain" description="NAD-dependent epimerase/dehydratase" evidence="1">
    <location>
        <begin position="3"/>
        <end position="229"/>
    </location>
</feature>
<dbReference type="RefSeq" id="WP_091570523.1">
    <property type="nucleotide sequence ID" value="NZ_FMZA01000012.1"/>
</dbReference>
<dbReference type="AlphaFoldDB" id="A0A1G6NAH1"/>
<organism evidence="2 3">
    <name type="scientific">Melghirimyces thermohalophilus</name>
    <dbReference type="NCBI Taxonomy" id="1236220"/>
    <lineage>
        <taxon>Bacteria</taxon>
        <taxon>Bacillati</taxon>
        <taxon>Bacillota</taxon>
        <taxon>Bacilli</taxon>
        <taxon>Bacillales</taxon>
        <taxon>Thermoactinomycetaceae</taxon>
        <taxon>Melghirimyces</taxon>
    </lineage>
</organism>
<accession>A0A1G6NAH1</accession>
<dbReference type="OrthoDB" id="9809586at2"/>
<evidence type="ECO:0000313" key="3">
    <source>
        <dbReference type="Proteomes" id="UP000199387"/>
    </source>
</evidence>
<dbReference type="Gene3D" id="3.40.50.720">
    <property type="entry name" value="NAD(P)-binding Rossmann-like Domain"/>
    <property type="match status" value="1"/>
</dbReference>
<dbReference type="InterPro" id="IPR036291">
    <property type="entry name" value="NAD(P)-bd_dom_sf"/>
</dbReference>
<keyword evidence="3" id="KW-1185">Reference proteome</keyword>
<protein>
    <submittedName>
        <fullName evidence="2">Nucleoside-diphosphate-sugar epimerase</fullName>
    </submittedName>
</protein>
<gene>
    <name evidence="2" type="ORF">SAMN04488112_11275</name>
</gene>
<sequence>MRILVIGGTNFIGPYVVKRLLQKGHQVAVFNRGKTKKVQFHEVQHIQGDRNRFFEHVDNIKKFSPDVVLDMFPYTQRDAQLVMDTCKGLTQRVVALSSLDVYRAYSIFRRLEEGDLEPVPLKESAPLRSSMYPYRGIDESLYHYEEQTVLGEQELPGTILRLPMVYGPEDDRHRTFEYVKRMADQRPYIILEEEAAHWSWTRGYVENVAEAIVLATTDVRVSGKIYNVGEVPSFTLREWVLEIAKIFEWKGEMMVLPKERLTQSFIYPYEMKQDIVIDTSLIRKELGYAEVVDRKTALKKTMTWELNHPPKDYEWDYEREDQLVKGHSPT</sequence>
<dbReference type="PANTHER" id="PTHR43245">
    <property type="entry name" value="BIFUNCTIONAL POLYMYXIN RESISTANCE PROTEIN ARNA"/>
    <property type="match status" value="1"/>
</dbReference>
<dbReference type="STRING" id="1236220.SAMN04488112_11275"/>
<dbReference type="InterPro" id="IPR050177">
    <property type="entry name" value="Lipid_A_modif_metabolic_enz"/>
</dbReference>
<dbReference type="SUPFAM" id="SSF51735">
    <property type="entry name" value="NAD(P)-binding Rossmann-fold domains"/>
    <property type="match status" value="1"/>
</dbReference>
<dbReference type="EMBL" id="FMZA01000012">
    <property type="protein sequence ID" value="SDC64819.1"/>
    <property type="molecule type" value="Genomic_DNA"/>
</dbReference>
<dbReference type="Proteomes" id="UP000199387">
    <property type="component" value="Unassembled WGS sequence"/>
</dbReference>
<proteinExistence type="predicted"/>
<dbReference type="Pfam" id="PF01370">
    <property type="entry name" value="Epimerase"/>
    <property type="match status" value="1"/>
</dbReference>
<evidence type="ECO:0000259" key="1">
    <source>
        <dbReference type="Pfam" id="PF01370"/>
    </source>
</evidence>
<reference evidence="2 3" key="1">
    <citation type="submission" date="2016-10" db="EMBL/GenBank/DDBJ databases">
        <authorList>
            <person name="de Groot N.N."/>
        </authorList>
    </citation>
    <scope>NUCLEOTIDE SEQUENCE [LARGE SCALE GENOMIC DNA]</scope>
    <source>
        <strain evidence="2 3">DSM 45514</strain>
    </source>
</reference>
<name>A0A1G6NAH1_9BACL</name>
<evidence type="ECO:0000313" key="2">
    <source>
        <dbReference type="EMBL" id="SDC64819.1"/>
    </source>
</evidence>
<dbReference type="InterPro" id="IPR001509">
    <property type="entry name" value="Epimerase_deHydtase"/>
</dbReference>